<gene>
    <name evidence="1" type="ORF">CA836_00915</name>
</gene>
<evidence type="ECO:0000313" key="1">
    <source>
        <dbReference type="EMBL" id="PHH98441.1"/>
    </source>
</evidence>
<dbReference type="Proteomes" id="UP000223525">
    <property type="component" value="Unassembled WGS sequence"/>
</dbReference>
<protein>
    <submittedName>
        <fullName evidence="1">Uncharacterized protein</fullName>
    </submittedName>
</protein>
<sequence length="97" mass="11405">MEQLFQNNDFIKLNKKLKNQLWNLTISDETFFDDIKQCSKALHHLRKIGNSNYPEENYILVTSLIIKINTTENLSFSEINELLIAILNLRELPEIVI</sequence>
<reference evidence="1 2" key="1">
    <citation type="submission" date="2017-06" db="EMBL/GenBank/DDBJ databases">
        <title>Draft genome sequence of Fusobacterium nucleatum subsp. polymorphum KCOM 1248 (=ChDC F113).</title>
        <authorList>
            <person name="Kook J.-K."/>
            <person name="Park S.-N."/>
            <person name="Lim Y.K."/>
            <person name="Roh H."/>
        </authorList>
    </citation>
    <scope>NUCLEOTIDE SEQUENCE [LARGE SCALE GENOMIC DNA]</scope>
    <source>
        <strain evidence="2">KCOM 1248 (ChDC F113)</strain>
    </source>
</reference>
<evidence type="ECO:0000313" key="2">
    <source>
        <dbReference type="Proteomes" id="UP000223525"/>
    </source>
</evidence>
<proteinExistence type="predicted"/>
<comment type="caution">
    <text evidence="1">The sequence shown here is derived from an EMBL/GenBank/DDBJ whole genome shotgun (WGS) entry which is preliminary data.</text>
</comment>
<accession>A0A2C6B3J1</accession>
<dbReference type="EMBL" id="NIRK01000001">
    <property type="protein sequence ID" value="PHH98441.1"/>
    <property type="molecule type" value="Genomic_DNA"/>
</dbReference>
<organism evidence="1 2">
    <name type="scientific">Fusobacterium nucleatum subsp. polymorphum</name>
    <name type="common">Fusobacterium polymorphum</name>
    <dbReference type="NCBI Taxonomy" id="76857"/>
    <lineage>
        <taxon>Bacteria</taxon>
        <taxon>Fusobacteriati</taxon>
        <taxon>Fusobacteriota</taxon>
        <taxon>Fusobacteriia</taxon>
        <taxon>Fusobacteriales</taxon>
        <taxon>Fusobacteriaceae</taxon>
        <taxon>Fusobacterium</taxon>
    </lineage>
</organism>
<dbReference type="AlphaFoldDB" id="A0A2C6B3J1"/>
<dbReference type="RefSeq" id="WP_032848215.1">
    <property type="nucleotide sequence ID" value="NZ_CP077158.1"/>
</dbReference>
<name>A0A2C6B3J1_FUSNP</name>